<feature type="region of interest" description="Disordered" evidence="5">
    <location>
        <begin position="519"/>
        <end position="614"/>
    </location>
</feature>
<reference evidence="8" key="1">
    <citation type="submission" date="2022-07" db="EMBL/GenBank/DDBJ databases">
        <authorList>
            <person name="Macas J."/>
            <person name="Novak P."/>
            <person name="Neumann P."/>
        </authorList>
    </citation>
    <scope>NUCLEOTIDE SEQUENCE</scope>
</reference>
<dbReference type="Proteomes" id="UP001152484">
    <property type="component" value="Unassembled WGS sequence"/>
</dbReference>
<name>A0A9P0Z1G1_CUSEU</name>
<evidence type="ECO:0000256" key="2">
    <source>
        <dbReference type="ARBA" id="ARBA00023117"/>
    </source>
</evidence>
<organism evidence="8 9">
    <name type="scientific">Cuscuta europaea</name>
    <name type="common">European dodder</name>
    <dbReference type="NCBI Taxonomy" id="41803"/>
    <lineage>
        <taxon>Eukaryota</taxon>
        <taxon>Viridiplantae</taxon>
        <taxon>Streptophyta</taxon>
        <taxon>Embryophyta</taxon>
        <taxon>Tracheophyta</taxon>
        <taxon>Spermatophyta</taxon>
        <taxon>Magnoliopsida</taxon>
        <taxon>eudicotyledons</taxon>
        <taxon>Gunneridae</taxon>
        <taxon>Pentapetalae</taxon>
        <taxon>asterids</taxon>
        <taxon>lamiids</taxon>
        <taxon>Solanales</taxon>
        <taxon>Convolvulaceae</taxon>
        <taxon>Cuscuteae</taxon>
        <taxon>Cuscuta</taxon>
        <taxon>Cuscuta subgen. Cuscuta</taxon>
    </lineage>
</organism>
<dbReference type="InterPro" id="IPR027353">
    <property type="entry name" value="NET_dom"/>
</dbReference>
<dbReference type="PANTHER" id="PTHR45926">
    <property type="entry name" value="OSJNBA0053K19.4 PROTEIN"/>
    <property type="match status" value="1"/>
</dbReference>
<gene>
    <name evidence="8" type="ORF">CEURO_LOCUS9330</name>
</gene>
<feature type="compositionally biased region" description="Basic residues" evidence="5">
    <location>
        <begin position="195"/>
        <end position="206"/>
    </location>
</feature>
<evidence type="ECO:0000313" key="8">
    <source>
        <dbReference type="EMBL" id="CAH9085301.1"/>
    </source>
</evidence>
<dbReference type="InterPro" id="IPR037377">
    <property type="entry name" value="GTE_bromo"/>
</dbReference>
<dbReference type="Pfam" id="PF00439">
    <property type="entry name" value="Bromodomain"/>
    <property type="match status" value="1"/>
</dbReference>
<dbReference type="Gene3D" id="1.20.1270.220">
    <property type="match status" value="1"/>
</dbReference>
<comment type="caution">
    <text evidence="8">The sequence shown here is derived from an EMBL/GenBank/DDBJ whole genome shotgun (WGS) entry which is preliminary data.</text>
</comment>
<evidence type="ECO:0000259" key="7">
    <source>
        <dbReference type="PROSITE" id="PS51525"/>
    </source>
</evidence>
<protein>
    <submittedName>
        <fullName evidence="8">Uncharacterized protein</fullName>
    </submittedName>
</protein>
<accession>A0A9P0Z1G1</accession>
<dbReference type="PROSITE" id="PS50014">
    <property type="entry name" value="BROMODOMAIN_2"/>
    <property type="match status" value="1"/>
</dbReference>
<dbReference type="Pfam" id="PF17035">
    <property type="entry name" value="BET"/>
    <property type="match status" value="1"/>
</dbReference>
<evidence type="ECO:0000256" key="4">
    <source>
        <dbReference type="PROSITE-ProRule" id="PRU00035"/>
    </source>
</evidence>
<keyword evidence="1" id="KW-0805">Transcription regulation</keyword>
<proteinExistence type="predicted"/>
<feature type="domain" description="NET" evidence="7">
    <location>
        <begin position="417"/>
        <end position="499"/>
    </location>
</feature>
<feature type="compositionally biased region" description="Acidic residues" evidence="5">
    <location>
        <begin position="537"/>
        <end position="546"/>
    </location>
</feature>
<feature type="region of interest" description="Disordered" evidence="5">
    <location>
        <begin position="180"/>
        <end position="206"/>
    </location>
</feature>
<keyword evidence="3" id="KW-0804">Transcription</keyword>
<evidence type="ECO:0000256" key="3">
    <source>
        <dbReference type="ARBA" id="ARBA00023163"/>
    </source>
</evidence>
<dbReference type="InterPro" id="IPR001487">
    <property type="entry name" value="Bromodomain"/>
</dbReference>
<dbReference type="OrthoDB" id="21449at2759"/>
<evidence type="ECO:0000313" key="9">
    <source>
        <dbReference type="Proteomes" id="UP001152484"/>
    </source>
</evidence>
<evidence type="ECO:0000256" key="5">
    <source>
        <dbReference type="SAM" id="MobiDB-lite"/>
    </source>
</evidence>
<sequence>MASAVLASRNEPHWNERALYMSEFTPNSNKNNNPPLFSGRVNHGANPSRYAFNPTLTASNFSSLASTKRNPDSSTKCRSRPLTRSVITLPGGLIERNDSFHREYVIFRLGSCAGREIKELKQRLIFDLERVRGVLKRFETLELQPRAVLRRAETPSHPPPHLQVNQQPAVKILADCQATGNAAGPNAPSSELSARKKSKGKLSGKKRSFPVVSEGVWKLPGAGLDRVMGSMRRRCSQILTKLMKHKFGWVFNTPVDYKGLGLHDYHLIIKHPMDLGTVKSRLDRYEYATPLDFAADVRLTFKNAMCYNPKGQDVHAMAELLLNNFDDMFTVACYKHEAEHKKAFAAAARKNIWTQPELAVTSRSLPEEPKHDRPQISDTGRALCASSNPHYIPSSPAPLLLETALLVPQKLGKLSKPKAKDPNKREMTYEEKAKLGTDLQNLPQDRLDHMTHILKKRNSSTVLMEDDEIELDIATLDNETLWELDRFVGYQKKYLSKMKRPGLIIGENFIVNASQENIAGGVPMQDPTAHREKKDESGEEDVDIGEEIPMNNFSPVRIEKDVSEANSSSSTSSSSDSSCSDSDSSSRRSDSDEEGHVVQLHFVDREEPPNEVEY</sequence>
<dbReference type="CDD" id="cd05506">
    <property type="entry name" value="Bromo_plant1"/>
    <property type="match status" value="1"/>
</dbReference>
<dbReference type="PROSITE" id="PS51525">
    <property type="entry name" value="NET"/>
    <property type="match status" value="1"/>
</dbReference>
<feature type="compositionally biased region" description="Low complexity" evidence="5">
    <location>
        <begin position="567"/>
        <end position="583"/>
    </location>
</feature>
<keyword evidence="2 4" id="KW-0103">Bromodomain</keyword>
<evidence type="ECO:0000256" key="1">
    <source>
        <dbReference type="ARBA" id="ARBA00023015"/>
    </source>
</evidence>
<dbReference type="PRINTS" id="PR00503">
    <property type="entry name" value="BROMODOMAIN"/>
</dbReference>
<dbReference type="InterPro" id="IPR038336">
    <property type="entry name" value="NET_sf"/>
</dbReference>
<dbReference type="AlphaFoldDB" id="A0A9P0Z1G1"/>
<dbReference type="InterPro" id="IPR036427">
    <property type="entry name" value="Bromodomain-like_sf"/>
</dbReference>
<dbReference type="SUPFAM" id="SSF47370">
    <property type="entry name" value="Bromodomain"/>
    <property type="match status" value="1"/>
</dbReference>
<dbReference type="SMART" id="SM00297">
    <property type="entry name" value="BROMO"/>
    <property type="match status" value="1"/>
</dbReference>
<feature type="compositionally biased region" description="Basic and acidic residues" evidence="5">
    <location>
        <begin position="584"/>
        <end position="608"/>
    </location>
</feature>
<feature type="domain" description="Bromo" evidence="6">
    <location>
        <begin position="243"/>
        <end position="315"/>
    </location>
</feature>
<keyword evidence="9" id="KW-1185">Reference proteome</keyword>
<evidence type="ECO:0000259" key="6">
    <source>
        <dbReference type="PROSITE" id="PS50014"/>
    </source>
</evidence>
<dbReference type="Gene3D" id="1.20.920.10">
    <property type="entry name" value="Bromodomain-like"/>
    <property type="match status" value="1"/>
</dbReference>
<dbReference type="EMBL" id="CAMAPE010000018">
    <property type="protein sequence ID" value="CAH9085301.1"/>
    <property type="molecule type" value="Genomic_DNA"/>
</dbReference>